<comment type="caution">
    <text evidence="2">The sequence shown here is derived from an EMBL/GenBank/DDBJ whole genome shotgun (WGS) entry which is preliminary data.</text>
</comment>
<protein>
    <submittedName>
        <fullName evidence="2">Uncharacterized protein</fullName>
    </submittedName>
</protein>
<organism evidence="2 3">
    <name type="scientific">Vespula squamosa</name>
    <name type="common">Southern yellow jacket</name>
    <name type="synonym">Wasp</name>
    <dbReference type="NCBI Taxonomy" id="30214"/>
    <lineage>
        <taxon>Eukaryota</taxon>
        <taxon>Metazoa</taxon>
        <taxon>Ecdysozoa</taxon>
        <taxon>Arthropoda</taxon>
        <taxon>Hexapoda</taxon>
        <taxon>Insecta</taxon>
        <taxon>Pterygota</taxon>
        <taxon>Neoptera</taxon>
        <taxon>Endopterygota</taxon>
        <taxon>Hymenoptera</taxon>
        <taxon>Apocrita</taxon>
        <taxon>Aculeata</taxon>
        <taxon>Vespoidea</taxon>
        <taxon>Vespidae</taxon>
        <taxon>Vespinae</taxon>
        <taxon>Vespula</taxon>
    </lineage>
</organism>
<keyword evidence="1" id="KW-0732">Signal</keyword>
<keyword evidence="3" id="KW-1185">Reference proteome</keyword>
<evidence type="ECO:0000313" key="2">
    <source>
        <dbReference type="EMBL" id="KAL2740353.1"/>
    </source>
</evidence>
<evidence type="ECO:0000313" key="3">
    <source>
        <dbReference type="Proteomes" id="UP001607302"/>
    </source>
</evidence>
<feature type="chain" id="PRO_5044892406" evidence="1">
    <location>
        <begin position="22"/>
        <end position="81"/>
    </location>
</feature>
<reference evidence="2 3" key="1">
    <citation type="journal article" date="2024" name="Ann. Entomol. Soc. Am.">
        <title>Genomic analyses of the southern and eastern yellowjacket wasps (Hymenoptera: Vespidae) reveal evolutionary signatures of social life.</title>
        <authorList>
            <person name="Catto M.A."/>
            <person name="Caine P.B."/>
            <person name="Orr S.E."/>
            <person name="Hunt B.G."/>
            <person name="Goodisman M.A.D."/>
        </authorList>
    </citation>
    <scope>NUCLEOTIDE SEQUENCE [LARGE SCALE GENOMIC DNA]</scope>
    <source>
        <strain evidence="2">233</strain>
        <tissue evidence="2">Head and thorax</tissue>
    </source>
</reference>
<sequence>MEGGRCSVPSVLVLTMATAAAGPLLPHRVAHTWGKRQGDGCSQEIIDRSAKILLQYFDVADRLSQRAMINHNTYCDEHERT</sequence>
<gene>
    <name evidence="2" type="ORF">V1478_000494</name>
</gene>
<dbReference type="EMBL" id="JAUDFV010000020">
    <property type="protein sequence ID" value="KAL2740353.1"/>
    <property type="molecule type" value="Genomic_DNA"/>
</dbReference>
<evidence type="ECO:0000256" key="1">
    <source>
        <dbReference type="SAM" id="SignalP"/>
    </source>
</evidence>
<accession>A0ABD2C5M4</accession>
<proteinExistence type="predicted"/>
<dbReference type="Proteomes" id="UP001607302">
    <property type="component" value="Unassembled WGS sequence"/>
</dbReference>
<feature type="signal peptide" evidence="1">
    <location>
        <begin position="1"/>
        <end position="21"/>
    </location>
</feature>
<dbReference type="AlphaFoldDB" id="A0ABD2C5M4"/>
<name>A0ABD2C5M4_VESSQ</name>